<feature type="compositionally biased region" description="Basic and acidic residues" evidence="12">
    <location>
        <begin position="329"/>
        <end position="341"/>
    </location>
</feature>
<evidence type="ECO:0000256" key="8">
    <source>
        <dbReference type="ARBA" id="ARBA00023125"/>
    </source>
</evidence>
<dbReference type="Pfam" id="PF00096">
    <property type="entry name" value="zf-C2H2"/>
    <property type="match status" value="1"/>
</dbReference>
<evidence type="ECO:0000256" key="9">
    <source>
        <dbReference type="ARBA" id="ARBA00023163"/>
    </source>
</evidence>
<evidence type="ECO:0000313" key="15">
    <source>
        <dbReference type="EMBL" id="TEB29992.1"/>
    </source>
</evidence>
<dbReference type="SUPFAM" id="SSF57850">
    <property type="entry name" value="RING/U-box"/>
    <property type="match status" value="1"/>
</dbReference>
<evidence type="ECO:0000256" key="3">
    <source>
        <dbReference type="ARBA" id="ARBA00022723"/>
    </source>
</evidence>
<dbReference type="GO" id="GO:0001228">
    <property type="term" value="F:DNA-binding transcription activator activity, RNA polymerase II-specific"/>
    <property type="evidence" value="ECO:0007669"/>
    <property type="project" value="TreeGrafter"/>
</dbReference>
<dbReference type="PANTHER" id="PTHR24393:SF15">
    <property type="entry name" value="IP01243P-RELATED"/>
    <property type="match status" value="1"/>
</dbReference>
<feature type="compositionally biased region" description="Low complexity" evidence="12">
    <location>
        <begin position="531"/>
        <end position="542"/>
    </location>
</feature>
<dbReference type="Gene3D" id="3.30.160.60">
    <property type="entry name" value="Classic Zinc Finger"/>
    <property type="match status" value="2"/>
</dbReference>
<feature type="region of interest" description="Disordered" evidence="12">
    <location>
        <begin position="164"/>
        <end position="196"/>
    </location>
</feature>
<evidence type="ECO:0000256" key="5">
    <source>
        <dbReference type="ARBA" id="ARBA00022771"/>
    </source>
</evidence>
<comment type="subcellular location">
    <subcellularLocation>
        <location evidence="1">Nucleus</location>
    </subcellularLocation>
</comment>
<keyword evidence="5 11" id="KW-0863">Zinc-finger</keyword>
<dbReference type="InterPro" id="IPR013083">
    <property type="entry name" value="Znf_RING/FYVE/PHD"/>
</dbReference>
<dbReference type="SMART" id="SM00355">
    <property type="entry name" value="ZnF_C2H2"/>
    <property type="match status" value="3"/>
</dbReference>
<feature type="compositionally biased region" description="Polar residues" evidence="12">
    <location>
        <begin position="392"/>
        <end position="411"/>
    </location>
</feature>
<feature type="compositionally biased region" description="Low complexity" evidence="12">
    <location>
        <begin position="552"/>
        <end position="566"/>
    </location>
</feature>
<dbReference type="OrthoDB" id="6105938at2759"/>
<dbReference type="PROSITE" id="PS50157">
    <property type="entry name" value="ZINC_FINGER_C2H2_2"/>
    <property type="match status" value="1"/>
</dbReference>
<dbReference type="GO" id="GO:0008270">
    <property type="term" value="F:zinc ion binding"/>
    <property type="evidence" value="ECO:0007669"/>
    <property type="project" value="UniProtKB-KW"/>
</dbReference>
<dbReference type="STRING" id="71717.A0A4Y7T8Q7"/>
<dbReference type="EMBL" id="QPFP01000025">
    <property type="protein sequence ID" value="TEB29992.1"/>
    <property type="molecule type" value="Genomic_DNA"/>
</dbReference>
<keyword evidence="6" id="KW-0862">Zinc</keyword>
<feature type="region of interest" description="Disordered" evidence="12">
    <location>
        <begin position="425"/>
        <end position="449"/>
    </location>
</feature>
<dbReference type="PANTHER" id="PTHR24393">
    <property type="entry name" value="ZINC FINGER PROTEIN"/>
    <property type="match status" value="1"/>
</dbReference>
<evidence type="ECO:0008006" key="17">
    <source>
        <dbReference type="Google" id="ProtNLM"/>
    </source>
</evidence>
<evidence type="ECO:0000256" key="11">
    <source>
        <dbReference type="PROSITE-ProRule" id="PRU00042"/>
    </source>
</evidence>
<reference evidence="15 16" key="1">
    <citation type="journal article" date="2019" name="Nat. Ecol. Evol.">
        <title>Megaphylogeny resolves global patterns of mushroom evolution.</title>
        <authorList>
            <person name="Varga T."/>
            <person name="Krizsan K."/>
            <person name="Foldi C."/>
            <person name="Dima B."/>
            <person name="Sanchez-Garcia M."/>
            <person name="Sanchez-Ramirez S."/>
            <person name="Szollosi G.J."/>
            <person name="Szarkandi J.G."/>
            <person name="Papp V."/>
            <person name="Albert L."/>
            <person name="Andreopoulos W."/>
            <person name="Angelini C."/>
            <person name="Antonin V."/>
            <person name="Barry K.W."/>
            <person name="Bougher N.L."/>
            <person name="Buchanan P."/>
            <person name="Buyck B."/>
            <person name="Bense V."/>
            <person name="Catcheside P."/>
            <person name="Chovatia M."/>
            <person name="Cooper J."/>
            <person name="Damon W."/>
            <person name="Desjardin D."/>
            <person name="Finy P."/>
            <person name="Geml J."/>
            <person name="Haridas S."/>
            <person name="Hughes K."/>
            <person name="Justo A."/>
            <person name="Karasinski D."/>
            <person name="Kautmanova I."/>
            <person name="Kiss B."/>
            <person name="Kocsube S."/>
            <person name="Kotiranta H."/>
            <person name="LaButti K.M."/>
            <person name="Lechner B.E."/>
            <person name="Liimatainen K."/>
            <person name="Lipzen A."/>
            <person name="Lukacs Z."/>
            <person name="Mihaltcheva S."/>
            <person name="Morgado L.N."/>
            <person name="Niskanen T."/>
            <person name="Noordeloos M.E."/>
            <person name="Ohm R.A."/>
            <person name="Ortiz-Santana B."/>
            <person name="Ovrebo C."/>
            <person name="Racz N."/>
            <person name="Riley R."/>
            <person name="Savchenko A."/>
            <person name="Shiryaev A."/>
            <person name="Soop K."/>
            <person name="Spirin V."/>
            <person name="Szebenyi C."/>
            <person name="Tomsovsky M."/>
            <person name="Tulloss R.E."/>
            <person name="Uehling J."/>
            <person name="Grigoriev I.V."/>
            <person name="Vagvolgyi C."/>
            <person name="Papp T."/>
            <person name="Martin F.M."/>
            <person name="Miettinen O."/>
            <person name="Hibbett D.S."/>
            <person name="Nagy L.G."/>
        </authorList>
    </citation>
    <scope>NUCLEOTIDE SEQUENCE [LARGE SCALE GENOMIC DNA]</scope>
    <source>
        <strain evidence="15 16">FP101781</strain>
    </source>
</reference>
<keyword evidence="16" id="KW-1185">Reference proteome</keyword>
<dbReference type="Gene3D" id="3.30.40.10">
    <property type="entry name" value="Zinc/RING finger domain, C3HC4 (zinc finger)"/>
    <property type="match status" value="1"/>
</dbReference>
<keyword evidence="8" id="KW-0238">DNA-binding</keyword>
<name>A0A4Y7T8Q7_COPMI</name>
<sequence length="628" mass="68029">MSQRNIVCGPCGNRRFANREILAHHLKTSSQWHPTCAKCDRRFTSSVAYEAHMSSKHPDFAENFQLQDHFRGSDVHPNCPRCGKGFADDASLNSHRATAHIKVQCEPCQETVYQEDLTVHYTNSTSGKHPKCLVCEMGYKDEAELQEHARTHMEASIALDAGADVGLLPSSPEGNTDRSHSDTLSLDISSDKASSPAARRFPLLETASPVNPNLGGPPLPSKPILHANSWGTLANPLIRKDLLGNESLRTDTPPLQLSMAFSSPLMKITQPGNLYSPATPSLAPPSPEMNRAWSSKENRVSPQRDIAPAPTTLFAKPETEGTWASTLSQEKRTPGGLEWRRSGITRSPTQPPCDSADSHSAWAVAPSRPRPLQSRDSSTGAYWLKSRLHSARQPSTSQSANIRTIESSASQSTSTDVVRWRALLGDEDDPSASVDSNETPRARSPNSAQIKEIGAASDPLSSAFGQGEENNYLERHTDPTNITVIADLHQVAQLLETKSIHSATSSQYEGAFGCGESPELESMGYHGRTASENTSPESSSSTDGHDASQMDSPPTTVATSLSSSTAPAPPLIHCRHCKSESCEDITATMCGHIFCYKCITSEVIRTSKCPVCSTPTLLYCLFKLDLSA</sequence>
<dbReference type="AlphaFoldDB" id="A0A4Y7T8Q7"/>
<evidence type="ECO:0000256" key="10">
    <source>
        <dbReference type="ARBA" id="ARBA00023242"/>
    </source>
</evidence>
<gene>
    <name evidence="15" type="ORF">FA13DRAFT_1734343</name>
</gene>
<dbReference type="Proteomes" id="UP000298030">
    <property type="component" value="Unassembled WGS sequence"/>
</dbReference>
<dbReference type="GO" id="GO:0000978">
    <property type="term" value="F:RNA polymerase II cis-regulatory region sequence-specific DNA binding"/>
    <property type="evidence" value="ECO:0007669"/>
    <property type="project" value="TreeGrafter"/>
</dbReference>
<evidence type="ECO:0000259" key="13">
    <source>
        <dbReference type="PROSITE" id="PS50089"/>
    </source>
</evidence>
<accession>A0A4Y7T8Q7</accession>
<evidence type="ECO:0000256" key="2">
    <source>
        <dbReference type="ARBA" id="ARBA00006991"/>
    </source>
</evidence>
<keyword evidence="4" id="KW-0677">Repeat</keyword>
<evidence type="ECO:0000256" key="12">
    <source>
        <dbReference type="SAM" id="MobiDB-lite"/>
    </source>
</evidence>
<keyword evidence="9" id="KW-0804">Transcription</keyword>
<feature type="domain" description="RING-type" evidence="13">
    <location>
        <begin position="574"/>
        <end position="613"/>
    </location>
</feature>
<evidence type="ECO:0000259" key="14">
    <source>
        <dbReference type="PROSITE" id="PS50157"/>
    </source>
</evidence>
<evidence type="ECO:0000256" key="4">
    <source>
        <dbReference type="ARBA" id="ARBA00022737"/>
    </source>
</evidence>
<dbReference type="PROSITE" id="PS50089">
    <property type="entry name" value="ZF_RING_2"/>
    <property type="match status" value="1"/>
</dbReference>
<dbReference type="InterPro" id="IPR001841">
    <property type="entry name" value="Znf_RING"/>
</dbReference>
<evidence type="ECO:0000256" key="1">
    <source>
        <dbReference type="ARBA" id="ARBA00004123"/>
    </source>
</evidence>
<feature type="compositionally biased region" description="Polar residues" evidence="12">
    <location>
        <begin position="433"/>
        <end position="449"/>
    </location>
</feature>
<evidence type="ECO:0000256" key="6">
    <source>
        <dbReference type="ARBA" id="ARBA00022833"/>
    </source>
</evidence>
<keyword evidence="7" id="KW-0805">Transcription regulation</keyword>
<evidence type="ECO:0000256" key="7">
    <source>
        <dbReference type="ARBA" id="ARBA00023015"/>
    </source>
</evidence>
<protein>
    <recommendedName>
        <fullName evidence="17">RING-type domain-containing protein</fullName>
    </recommendedName>
</protein>
<proteinExistence type="inferred from homology"/>
<comment type="caution">
    <text evidence="15">The sequence shown here is derived from an EMBL/GenBank/DDBJ whole genome shotgun (WGS) entry which is preliminary data.</text>
</comment>
<feature type="compositionally biased region" description="Polar residues" evidence="12">
    <location>
        <begin position="182"/>
        <end position="193"/>
    </location>
</feature>
<dbReference type="PROSITE" id="PS00028">
    <property type="entry name" value="ZINC_FINGER_C2H2_1"/>
    <property type="match status" value="3"/>
</dbReference>
<dbReference type="GO" id="GO:0005634">
    <property type="term" value="C:nucleus"/>
    <property type="evidence" value="ECO:0007669"/>
    <property type="project" value="UniProtKB-SubCell"/>
</dbReference>
<evidence type="ECO:0000313" key="16">
    <source>
        <dbReference type="Proteomes" id="UP000298030"/>
    </source>
</evidence>
<feature type="domain" description="C2H2-type" evidence="14">
    <location>
        <begin position="77"/>
        <end position="100"/>
    </location>
</feature>
<dbReference type="InterPro" id="IPR013087">
    <property type="entry name" value="Znf_C2H2_type"/>
</dbReference>
<feature type="region of interest" description="Disordered" evidence="12">
    <location>
        <begin position="519"/>
        <end position="567"/>
    </location>
</feature>
<keyword evidence="3" id="KW-0479">Metal-binding</keyword>
<keyword evidence="10" id="KW-0539">Nucleus</keyword>
<feature type="region of interest" description="Disordered" evidence="12">
    <location>
        <begin position="320"/>
        <end position="411"/>
    </location>
</feature>
<organism evidence="15 16">
    <name type="scientific">Coprinellus micaceus</name>
    <name type="common">Glistening ink-cap mushroom</name>
    <name type="synonym">Coprinus micaceus</name>
    <dbReference type="NCBI Taxonomy" id="71717"/>
    <lineage>
        <taxon>Eukaryota</taxon>
        <taxon>Fungi</taxon>
        <taxon>Dikarya</taxon>
        <taxon>Basidiomycota</taxon>
        <taxon>Agaricomycotina</taxon>
        <taxon>Agaricomycetes</taxon>
        <taxon>Agaricomycetidae</taxon>
        <taxon>Agaricales</taxon>
        <taxon>Agaricineae</taxon>
        <taxon>Psathyrellaceae</taxon>
        <taxon>Coprinellus</taxon>
    </lineage>
</organism>
<dbReference type="SMART" id="SM00184">
    <property type="entry name" value="RING"/>
    <property type="match status" value="1"/>
</dbReference>
<comment type="similarity">
    <text evidence="2">Belongs to the krueppel C2H2-type zinc-finger protein family.</text>
</comment>
<dbReference type="InterPro" id="IPR017907">
    <property type="entry name" value="Znf_RING_CS"/>
</dbReference>
<dbReference type="PROSITE" id="PS00518">
    <property type="entry name" value="ZF_RING_1"/>
    <property type="match status" value="1"/>
</dbReference>